<dbReference type="EMBL" id="LR824549">
    <property type="protein sequence ID" value="CAH1638722.1"/>
    <property type="molecule type" value="Genomic_DNA"/>
</dbReference>
<dbReference type="Proteomes" id="UP001153321">
    <property type="component" value="Chromosome 18"/>
</dbReference>
<evidence type="ECO:0000313" key="2">
    <source>
        <dbReference type="Proteomes" id="UP001153321"/>
    </source>
</evidence>
<dbReference type="AlphaFoldDB" id="A0A9P0N231"/>
<gene>
    <name evidence="1" type="ORF">SPLIT_LOCUS4080</name>
</gene>
<proteinExistence type="predicted"/>
<organism evidence="1 2">
    <name type="scientific">Spodoptera littoralis</name>
    <name type="common">Egyptian cotton leafworm</name>
    <dbReference type="NCBI Taxonomy" id="7109"/>
    <lineage>
        <taxon>Eukaryota</taxon>
        <taxon>Metazoa</taxon>
        <taxon>Ecdysozoa</taxon>
        <taxon>Arthropoda</taxon>
        <taxon>Hexapoda</taxon>
        <taxon>Insecta</taxon>
        <taxon>Pterygota</taxon>
        <taxon>Neoptera</taxon>
        <taxon>Endopterygota</taxon>
        <taxon>Lepidoptera</taxon>
        <taxon>Glossata</taxon>
        <taxon>Ditrysia</taxon>
        <taxon>Noctuoidea</taxon>
        <taxon>Noctuidae</taxon>
        <taxon>Amphipyrinae</taxon>
        <taxon>Spodoptera</taxon>
    </lineage>
</organism>
<accession>A0A9P0N231</accession>
<reference evidence="1" key="1">
    <citation type="submission" date="2022-02" db="EMBL/GenBank/DDBJ databases">
        <authorList>
            <person name="King R."/>
        </authorList>
    </citation>
    <scope>NUCLEOTIDE SEQUENCE</scope>
</reference>
<evidence type="ECO:0000313" key="1">
    <source>
        <dbReference type="EMBL" id="CAH1638722.1"/>
    </source>
</evidence>
<protein>
    <submittedName>
        <fullName evidence="1">Uncharacterized protein</fullName>
    </submittedName>
</protein>
<keyword evidence="2" id="KW-1185">Reference proteome</keyword>
<name>A0A9P0N231_SPOLI</name>
<sequence>MLIMNEWSLINESLVGRSLSILSTSQRAHKMLSITTSHCSSYLRIYIRNISVNASFIRYIPYEYLLICVPTAQPSINKYLLRIYIYLATHLLHSYVGTYVISKQSVIMGNELTTLPVPNTLLFRI</sequence>